<proteinExistence type="predicted"/>
<dbReference type="InterPro" id="IPR009959">
    <property type="entry name" value="Cyclase_SnoaL-like"/>
</dbReference>
<evidence type="ECO:0000313" key="1">
    <source>
        <dbReference type="EMBL" id="KZW01128.1"/>
    </source>
</evidence>
<evidence type="ECO:0000313" key="2">
    <source>
        <dbReference type="Proteomes" id="UP000077266"/>
    </source>
</evidence>
<dbReference type="GO" id="GO:0030638">
    <property type="term" value="P:polyketide metabolic process"/>
    <property type="evidence" value="ECO:0007669"/>
    <property type="project" value="InterPro"/>
</dbReference>
<organism evidence="1 2">
    <name type="scientific">Exidia glandulosa HHB12029</name>
    <dbReference type="NCBI Taxonomy" id="1314781"/>
    <lineage>
        <taxon>Eukaryota</taxon>
        <taxon>Fungi</taxon>
        <taxon>Dikarya</taxon>
        <taxon>Basidiomycota</taxon>
        <taxon>Agaricomycotina</taxon>
        <taxon>Agaricomycetes</taxon>
        <taxon>Auriculariales</taxon>
        <taxon>Exidiaceae</taxon>
        <taxon>Exidia</taxon>
    </lineage>
</organism>
<dbReference type="AlphaFoldDB" id="A0A165NRT8"/>
<dbReference type="Pfam" id="PF07366">
    <property type="entry name" value="SnoaL"/>
    <property type="match status" value="1"/>
</dbReference>
<reference evidence="1 2" key="1">
    <citation type="journal article" date="2016" name="Mol. Biol. Evol.">
        <title>Comparative Genomics of Early-Diverging Mushroom-Forming Fungi Provides Insights into the Origins of Lignocellulose Decay Capabilities.</title>
        <authorList>
            <person name="Nagy L.G."/>
            <person name="Riley R."/>
            <person name="Tritt A."/>
            <person name="Adam C."/>
            <person name="Daum C."/>
            <person name="Floudas D."/>
            <person name="Sun H."/>
            <person name="Yadav J.S."/>
            <person name="Pangilinan J."/>
            <person name="Larsson K.H."/>
            <person name="Matsuura K."/>
            <person name="Barry K."/>
            <person name="Labutti K."/>
            <person name="Kuo R."/>
            <person name="Ohm R.A."/>
            <person name="Bhattacharya S.S."/>
            <person name="Shirouzu T."/>
            <person name="Yoshinaga Y."/>
            <person name="Martin F.M."/>
            <person name="Grigoriev I.V."/>
            <person name="Hibbett D.S."/>
        </authorList>
    </citation>
    <scope>NUCLEOTIDE SEQUENCE [LARGE SCALE GENOMIC DNA]</scope>
    <source>
        <strain evidence="1 2">HHB12029</strain>
    </source>
</reference>
<dbReference type="OrthoDB" id="2830113at2759"/>
<dbReference type="InterPro" id="IPR032710">
    <property type="entry name" value="NTF2-like_dom_sf"/>
</dbReference>
<dbReference type="Proteomes" id="UP000077266">
    <property type="component" value="Unassembled WGS sequence"/>
</dbReference>
<dbReference type="InParanoid" id="A0A165NRT8"/>
<dbReference type="STRING" id="1314781.A0A165NRT8"/>
<gene>
    <name evidence="1" type="ORF">EXIGLDRAFT_830303</name>
</gene>
<dbReference type="EMBL" id="KV425896">
    <property type="protein sequence ID" value="KZW01128.1"/>
    <property type="molecule type" value="Genomic_DNA"/>
</dbReference>
<dbReference type="Gene3D" id="3.10.450.50">
    <property type="match status" value="1"/>
</dbReference>
<dbReference type="SUPFAM" id="SSF54427">
    <property type="entry name" value="NTF2-like"/>
    <property type="match status" value="1"/>
</dbReference>
<evidence type="ECO:0008006" key="3">
    <source>
        <dbReference type="Google" id="ProtNLM"/>
    </source>
</evidence>
<accession>A0A165NRT8</accession>
<keyword evidence="2" id="KW-1185">Reference proteome</keyword>
<protein>
    <recommendedName>
        <fullName evidence="3">SnoaL-like domain-containing protein</fullName>
    </recommendedName>
</protein>
<sequence>MSLKSTYTTYLNAINARDWPLVAEFAQPQVIHNDRAMTNVEYAEMIATSLEPCPGLVFVPETIVCDDDAGTLACRIRFDKSGDIAWEGPQYSCEHVFYKYESGKIAQVWSMVEEHKK</sequence>
<name>A0A165NRT8_EXIGL</name>